<proteinExistence type="predicted"/>
<feature type="region of interest" description="Disordered" evidence="1">
    <location>
        <begin position="1"/>
        <end position="20"/>
    </location>
</feature>
<organism evidence="2 3">
    <name type="scientific">Alectoria fallacina</name>
    <dbReference type="NCBI Taxonomy" id="1903189"/>
    <lineage>
        <taxon>Eukaryota</taxon>
        <taxon>Fungi</taxon>
        <taxon>Dikarya</taxon>
        <taxon>Ascomycota</taxon>
        <taxon>Pezizomycotina</taxon>
        <taxon>Lecanoromycetes</taxon>
        <taxon>OSLEUM clade</taxon>
        <taxon>Lecanoromycetidae</taxon>
        <taxon>Lecanorales</taxon>
        <taxon>Lecanorineae</taxon>
        <taxon>Parmeliaceae</taxon>
        <taxon>Alectoria</taxon>
    </lineage>
</organism>
<dbReference type="OrthoDB" id="5284640at2759"/>
<dbReference type="EMBL" id="CAJPDR010000347">
    <property type="protein sequence ID" value="CAF9933071.1"/>
    <property type="molecule type" value="Genomic_DNA"/>
</dbReference>
<comment type="caution">
    <text evidence="2">The sequence shown here is derived from an EMBL/GenBank/DDBJ whole genome shotgun (WGS) entry which is preliminary data.</text>
</comment>
<reference evidence="2" key="1">
    <citation type="submission" date="2021-03" db="EMBL/GenBank/DDBJ databases">
        <authorList>
            <person name="Tagirdzhanova G."/>
        </authorList>
    </citation>
    <scope>NUCLEOTIDE SEQUENCE</scope>
</reference>
<gene>
    <name evidence="2" type="ORF">ALECFALPRED_005470</name>
</gene>
<keyword evidence="3" id="KW-1185">Reference proteome</keyword>
<sequence length="109" mass="12105">MSKHTSSTPEIKPLGRTNSGSAIVFDPVAQRITTAKVSRLENHKPIKTAPKWFNHVEIYDEGEFKRLVATLNLGKLGWAANMKRLCGKCNDIYMMEMPDELSAPMATAA</sequence>
<evidence type="ECO:0000256" key="1">
    <source>
        <dbReference type="SAM" id="MobiDB-lite"/>
    </source>
</evidence>
<name>A0A8H3FVM6_9LECA</name>
<evidence type="ECO:0000313" key="2">
    <source>
        <dbReference type="EMBL" id="CAF9933071.1"/>
    </source>
</evidence>
<accession>A0A8H3FVM6</accession>
<evidence type="ECO:0000313" key="3">
    <source>
        <dbReference type="Proteomes" id="UP000664203"/>
    </source>
</evidence>
<dbReference type="Proteomes" id="UP000664203">
    <property type="component" value="Unassembled WGS sequence"/>
</dbReference>
<protein>
    <submittedName>
        <fullName evidence="2">Uncharacterized protein</fullName>
    </submittedName>
</protein>
<dbReference type="AlphaFoldDB" id="A0A8H3FVM6"/>